<reference evidence="2 3" key="1">
    <citation type="submission" date="2015-09" db="EMBL/GenBank/DDBJ databases">
        <title>Sorangium comparison.</title>
        <authorList>
            <person name="Zaburannyi N."/>
            <person name="Bunk B."/>
            <person name="Overmann J."/>
            <person name="Mueller R."/>
        </authorList>
    </citation>
    <scope>NUCLEOTIDE SEQUENCE [LARGE SCALE GENOMIC DNA]</scope>
    <source>
        <strain evidence="2 3">So ce26</strain>
    </source>
</reference>
<dbReference type="PROSITE" id="PS51257">
    <property type="entry name" value="PROKAR_LIPOPROTEIN"/>
    <property type="match status" value="1"/>
</dbReference>
<organism evidence="2 3">
    <name type="scientific">Sorangium cellulosum</name>
    <name type="common">Polyangium cellulosum</name>
    <dbReference type="NCBI Taxonomy" id="56"/>
    <lineage>
        <taxon>Bacteria</taxon>
        <taxon>Pseudomonadati</taxon>
        <taxon>Myxococcota</taxon>
        <taxon>Polyangia</taxon>
        <taxon>Polyangiales</taxon>
        <taxon>Polyangiaceae</taxon>
        <taxon>Sorangium</taxon>
    </lineage>
</organism>
<accession>A0A2L0EWN5</accession>
<proteinExistence type="predicted"/>
<evidence type="ECO:0000313" key="2">
    <source>
        <dbReference type="EMBL" id="AUX43714.1"/>
    </source>
</evidence>
<keyword evidence="1" id="KW-0732">Signal</keyword>
<feature type="chain" id="PRO_5014914580" description="Secreted protein" evidence="1">
    <location>
        <begin position="30"/>
        <end position="108"/>
    </location>
</feature>
<sequence length="108" mass="11414">MNKNIGYGASLLLIAGACGLFFGPLEALASGDSAPDYGGGHDDDGGGHDGKDECKDVCECVDKALSIVNDPEIKAGDDNVRNPQDVVKRVRKQLEECQKICDDKKDCG</sequence>
<evidence type="ECO:0000313" key="3">
    <source>
        <dbReference type="Proteomes" id="UP000238348"/>
    </source>
</evidence>
<dbReference type="AlphaFoldDB" id="A0A2L0EWN5"/>
<name>A0A2L0EWN5_SORCE</name>
<evidence type="ECO:0008006" key="4">
    <source>
        <dbReference type="Google" id="ProtNLM"/>
    </source>
</evidence>
<feature type="signal peptide" evidence="1">
    <location>
        <begin position="1"/>
        <end position="29"/>
    </location>
</feature>
<dbReference type="RefSeq" id="WP_104982356.1">
    <property type="nucleotide sequence ID" value="NZ_CP012673.1"/>
</dbReference>
<dbReference type="EMBL" id="CP012673">
    <property type="protein sequence ID" value="AUX43714.1"/>
    <property type="molecule type" value="Genomic_DNA"/>
</dbReference>
<dbReference type="Proteomes" id="UP000238348">
    <property type="component" value="Chromosome"/>
</dbReference>
<protein>
    <recommendedName>
        <fullName evidence="4">Secreted protein</fullName>
    </recommendedName>
</protein>
<gene>
    <name evidence="2" type="ORF">SOCE26_051670</name>
</gene>
<evidence type="ECO:0000256" key="1">
    <source>
        <dbReference type="SAM" id="SignalP"/>
    </source>
</evidence>